<evidence type="ECO:0000313" key="2">
    <source>
        <dbReference type="EMBL" id="RVX44079.1"/>
    </source>
</evidence>
<dbReference type="InterPro" id="IPR004401">
    <property type="entry name" value="YbaB/EbfC"/>
</dbReference>
<dbReference type="Pfam" id="PF02575">
    <property type="entry name" value="YbaB_DNA_bd"/>
    <property type="match status" value="1"/>
</dbReference>
<dbReference type="InterPro" id="IPR036894">
    <property type="entry name" value="YbaB-like_sf"/>
</dbReference>
<comment type="caution">
    <text evidence="2">The sequence shown here is derived from an EMBL/GenBank/DDBJ whole genome shotgun (WGS) entry which is preliminary data.</text>
</comment>
<feature type="coiled-coil region" evidence="1">
    <location>
        <begin position="12"/>
        <end position="39"/>
    </location>
</feature>
<keyword evidence="2" id="KW-0238">DNA-binding</keyword>
<keyword evidence="1" id="KW-0175">Coiled coil</keyword>
<reference evidence="2 3" key="1">
    <citation type="submission" date="2019-01" db="EMBL/GenBank/DDBJ databases">
        <title>Sequencing the genomes of 1000 actinobacteria strains.</title>
        <authorList>
            <person name="Klenk H.-P."/>
        </authorList>
    </citation>
    <scope>NUCLEOTIDE SEQUENCE [LARGE SCALE GENOMIC DNA]</scope>
    <source>
        <strain evidence="2 3">DSM 43925</strain>
    </source>
</reference>
<dbReference type="AlphaFoldDB" id="A0A438ME52"/>
<dbReference type="Proteomes" id="UP000284824">
    <property type="component" value="Unassembled WGS sequence"/>
</dbReference>
<name>A0A438ME52_9ACTN</name>
<dbReference type="Gene3D" id="3.30.1310.10">
    <property type="entry name" value="Nucleoid-associated protein YbaB-like domain"/>
    <property type="match status" value="1"/>
</dbReference>
<dbReference type="EMBL" id="SAUN01000001">
    <property type="protein sequence ID" value="RVX44079.1"/>
    <property type="molecule type" value="Genomic_DNA"/>
</dbReference>
<evidence type="ECO:0000256" key="1">
    <source>
        <dbReference type="SAM" id="Coils"/>
    </source>
</evidence>
<proteinExistence type="predicted"/>
<dbReference type="SUPFAM" id="SSF82607">
    <property type="entry name" value="YbaB-like"/>
    <property type="match status" value="1"/>
</dbReference>
<protein>
    <submittedName>
        <fullName evidence="2">DNA-binding protein YbaB</fullName>
    </submittedName>
</protein>
<keyword evidence="3" id="KW-1185">Reference proteome</keyword>
<organism evidence="2 3">
    <name type="scientific">Nonomuraea polychroma</name>
    <dbReference type="NCBI Taxonomy" id="46176"/>
    <lineage>
        <taxon>Bacteria</taxon>
        <taxon>Bacillati</taxon>
        <taxon>Actinomycetota</taxon>
        <taxon>Actinomycetes</taxon>
        <taxon>Streptosporangiales</taxon>
        <taxon>Streptosporangiaceae</taxon>
        <taxon>Nonomuraea</taxon>
    </lineage>
</organism>
<dbReference type="GO" id="GO:0003677">
    <property type="term" value="F:DNA binding"/>
    <property type="evidence" value="ECO:0007669"/>
    <property type="project" value="UniProtKB-KW"/>
</dbReference>
<gene>
    <name evidence="2" type="ORF">EDD27_6801</name>
</gene>
<evidence type="ECO:0000313" key="3">
    <source>
        <dbReference type="Proteomes" id="UP000284824"/>
    </source>
</evidence>
<accession>A0A438ME52</accession>
<sequence length="132" mass="14190">MLDPGAVGPDDLERVAKEAEQAMRRLADLQGQLDAVRGIGTAAGGQIVVGADSSGRIDSIELNPRVMRMPSQDLADELLRAVNAAQDDCLRQTRDLVAQTGVDTSVDEAAFEAMERRLTDAHAAFMRTMEGH</sequence>